<comment type="caution">
    <text evidence="1">The sequence shown here is derived from an EMBL/GenBank/DDBJ whole genome shotgun (WGS) entry which is preliminary data.</text>
</comment>
<sequence length="214" mass="24169">MAADNIRVDRWANGSSYGPVLSQTDLYLLKPTLQIHPILTKQHPFILIFNILTGYTGGFNEQQTDHDHPFTQVHEPATLPRVQELYVVTERSPWCVHVRNDAGVTLGDICSQMHKDYTENIITDAELAATQPRMQERIKQVAQRNAASAGAPGPQWGGFYGNGTLPPLGRLKRVDWLCEAHYFDLVTRDDRYSEARLGFSAPNIFIMKLETYAN</sequence>
<gene>
    <name evidence="1" type="ORF">FA95DRAFT_1559605</name>
</gene>
<proteinExistence type="predicted"/>
<organism evidence="1 2">
    <name type="scientific">Auriscalpium vulgare</name>
    <dbReference type="NCBI Taxonomy" id="40419"/>
    <lineage>
        <taxon>Eukaryota</taxon>
        <taxon>Fungi</taxon>
        <taxon>Dikarya</taxon>
        <taxon>Basidiomycota</taxon>
        <taxon>Agaricomycotina</taxon>
        <taxon>Agaricomycetes</taxon>
        <taxon>Russulales</taxon>
        <taxon>Auriscalpiaceae</taxon>
        <taxon>Auriscalpium</taxon>
    </lineage>
</organism>
<protein>
    <submittedName>
        <fullName evidence="1">Uncharacterized protein</fullName>
    </submittedName>
</protein>
<evidence type="ECO:0000313" key="1">
    <source>
        <dbReference type="EMBL" id="KAI0046933.1"/>
    </source>
</evidence>
<reference evidence="1" key="1">
    <citation type="submission" date="2021-02" db="EMBL/GenBank/DDBJ databases">
        <authorList>
            <consortium name="DOE Joint Genome Institute"/>
            <person name="Ahrendt S."/>
            <person name="Looney B.P."/>
            <person name="Miyauchi S."/>
            <person name="Morin E."/>
            <person name="Drula E."/>
            <person name="Courty P.E."/>
            <person name="Chicoki N."/>
            <person name="Fauchery L."/>
            <person name="Kohler A."/>
            <person name="Kuo A."/>
            <person name="Labutti K."/>
            <person name="Pangilinan J."/>
            <person name="Lipzen A."/>
            <person name="Riley R."/>
            <person name="Andreopoulos W."/>
            <person name="He G."/>
            <person name="Johnson J."/>
            <person name="Barry K.W."/>
            <person name="Grigoriev I.V."/>
            <person name="Nagy L."/>
            <person name="Hibbett D."/>
            <person name="Henrissat B."/>
            <person name="Matheny P.B."/>
            <person name="Labbe J."/>
            <person name="Martin F."/>
        </authorList>
    </citation>
    <scope>NUCLEOTIDE SEQUENCE</scope>
    <source>
        <strain evidence="1">FP105234-sp</strain>
    </source>
</reference>
<keyword evidence="2" id="KW-1185">Reference proteome</keyword>
<dbReference type="Proteomes" id="UP000814033">
    <property type="component" value="Unassembled WGS sequence"/>
</dbReference>
<dbReference type="EMBL" id="MU275914">
    <property type="protein sequence ID" value="KAI0046933.1"/>
    <property type="molecule type" value="Genomic_DNA"/>
</dbReference>
<evidence type="ECO:0000313" key="2">
    <source>
        <dbReference type="Proteomes" id="UP000814033"/>
    </source>
</evidence>
<reference evidence="1" key="2">
    <citation type="journal article" date="2022" name="New Phytol.">
        <title>Evolutionary transition to the ectomycorrhizal habit in the genomes of a hyperdiverse lineage of mushroom-forming fungi.</title>
        <authorList>
            <person name="Looney B."/>
            <person name="Miyauchi S."/>
            <person name="Morin E."/>
            <person name="Drula E."/>
            <person name="Courty P.E."/>
            <person name="Kohler A."/>
            <person name="Kuo A."/>
            <person name="LaButti K."/>
            <person name="Pangilinan J."/>
            <person name="Lipzen A."/>
            <person name="Riley R."/>
            <person name="Andreopoulos W."/>
            <person name="He G."/>
            <person name="Johnson J."/>
            <person name="Nolan M."/>
            <person name="Tritt A."/>
            <person name="Barry K.W."/>
            <person name="Grigoriev I.V."/>
            <person name="Nagy L.G."/>
            <person name="Hibbett D."/>
            <person name="Henrissat B."/>
            <person name="Matheny P.B."/>
            <person name="Labbe J."/>
            <person name="Martin F.M."/>
        </authorList>
    </citation>
    <scope>NUCLEOTIDE SEQUENCE</scope>
    <source>
        <strain evidence="1">FP105234-sp</strain>
    </source>
</reference>
<name>A0ACB8RS57_9AGAM</name>
<accession>A0ACB8RS57</accession>